<keyword evidence="1" id="KW-0812">Transmembrane</keyword>
<keyword evidence="4" id="KW-1185">Reference proteome</keyword>
<dbReference type="AlphaFoldDB" id="A0A8J2JJ82"/>
<sequence>MASAVFTLPSNLISSSASVIRTCGILICFAGFISGSYIGGNYSRNDLSTSLSSEKDEGHHHYTDQWAVYIIGGKEVANSIAKKHGFVNTGE</sequence>
<name>A0A8J2JJ82_9HEXA</name>
<keyword evidence="1" id="KW-0472">Membrane</keyword>
<proteinExistence type="predicted"/>
<organism evidence="3 4">
    <name type="scientific">Allacma fusca</name>
    <dbReference type="NCBI Taxonomy" id="39272"/>
    <lineage>
        <taxon>Eukaryota</taxon>
        <taxon>Metazoa</taxon>
        <taxon>Ecdysozoa</taxon>
        <taxon>Arthropoda</taxon>
        <taxon>Hexapoda</taxon>
        <taxon>Collembola</taxon>
        <taxon>Symphypleona</taxon>
        <taxon>Sminthuridae</taxon>
        <taxon>Allacma</taxon>
    </lineage>
</organism>
<protein>
    <recommendedName>
        <fullName evidence="2">Peptidase S8 pro-domain domain-containing protein</fullName>
    </recommendedName>
</protein>
<feature type="non-terminal residue" evidence="3">
    <location>
        <position position="91"/>
    </location>
</feature>
<dbReference type="Pfam" id="PF16470">
    <property type="entry name" value="S8_pro-domain"/>
    <property type="match status" value="1"/>
</dbReference>
<keyword evidence="1" id="KW-1133">Transmembrane helix</keyword>
<dbReference type="OrthoDB" id="6156546at2759"/>
<dbReference type="EMBL" id="CAJVCH010074343">
    <property type="protein sequence ID" value="CAG7720851.1"/>
    <property type="molecule type" value="Genomic_DNA"/>
</dbReference>
<gene>
    <name evidence="3" type="ORF">AFUS01_LOCUS10104</name>
</gene>
<evidence type="ECO:0000313" key="3">
    <source>
        <dbReference type="EMBL" id="CAG7720851.1"/>
    </source>
</evidence>
<feature type="transmembrane region" description="Helical" evidence="1">
    <location>
        <begin position="12"/>
        <end position="38"/>
    </location>
</feature>
<accession>A0A8J2JJ82</accession>
<evidence type="ECO:0000313" key="4">
    <source>
        <dbReference type="Proteomes" id="UP000708208"/>
    </source>
</evidence>
<evidence type="ECO:0000256" key="1">
    <source>
        <dbReference type="SAM" id="Phobius"/>
    </source>
</evidence>
<comment type="caution">
    <text evidence="3">The sequence shown here is derived from an EMBL/GenBank/DDBJ whole genome shotgun (WGS) entry which is preliminary data.</text>
</comment>
<dbReference type="InterPro" id="IPR032815">
    <property type="entry name" value="S8_pro-domain"/>
</dbReference>
<dbReference type="Proteomes" id="UP000708208">
    <property type="component" value="Unassembled WGS sequence"/>
</dbReference>
<feature type="domain" description="Peptidase S8 pro-domain" evidence="2">
    <location>
        <begin position="65"/>
        <end position="90"/>
    </location>
</feature>
<reference evidence="3" key="1">
    <citation type="submission" date="2021-06" db="EMBL/GenBank/DDBJ databases">
        <authorList>
            <person name="Hodson N. C."/>
            <person name="Mongue J. A."/>
            <person name="Jaron S. K."/>
        </authorList>
    </citation>
    <scope>NUCLEOTIDE SEQUENCE</scope>
</reference>
<evidence type="ECO:0000259" key="2">
    <source>
        <dbReference type="Pfam" id="PF16470"/>
    </source>
</evidence>